<keyword evidence="4" id="KW-1185">Reference proteome</keyword>
<keyword evidence="1" id="KW-0853">WD repeat</keyword>
<dbReference type="InterPro" id="IPR051959">
    <property type="entry name" value="PAK1-Kinase_Regulator"/>
</dbReference>
<reference evidence="3 4" key="1">
    <citation type="journal article" date="2020" name="Microbiol. Resour. Announc.">
        <title>Draft Genome Sequence of a Cladosporium Species Isolated from the Mesophotic Ascidian Didemnum maculosum.</title>
        <authorList>
            <person name="Gioti A."/>
            <person name="Siaperas R."/>
            <person name="Nikolaivits E."/>
            <person name="Le Goff G."/>
            <person name="Ouazzani J."/>
            <person name="Kotoulas G."/>
            <person name="Topakas E."/>
        </authorList>
    </citation>
    <scope>NUCLEOTIDE SEQUENCE [LARGE SCALE GENOMIC DNA]</scope>
    <source>
        <strain evidence="3 4">TM138-S3</strain>
    </source>
</reference>
<accession>A0AB34KV91</accession>
<evidence type="ECO:0000256" key="2">
    <source>
        <dbReference type="SAM" id="MobiDB-lite"/>
    </source>
</evidence>
<evidence type="ECO:0008006" key="5">
    <source>
        <dbReference type="Google" id="ProtNLM"/>
    </source>
</evidence>
<dbReference type="AlphaFoldDB" id="A0AB34KV91"/>
<gene>
    <name evidence="3" type="ORF">WHR41_03017</name>
</gene>
<feature type="compositionally biased region" description="Acidic residues" evidence="2">
    <location>
        <begin position="486"/>
        <end position="509"/>
    </location>
</feature>
<name>A0AB34KV91_9PEZI</name>
<dbReference type="SUPFAM" id="SSF50978">
    <property type="entry name" value="WD40 repeat-like"/>
    <property type="match status" value="1"/>
</dbReference>
<dbReference type="Proteomes" id="UP000803884">
    <property type="component" value="Unassembled WGS sequence"/>
</dbReference>
<evidence type="ECO:0000313" key="4">
    <source>
        <dbReference type="Proteomes" id="UP000803884"/>
    </source>
</evidence>
<feature type="compositionally biased region" description="Low complexity" evidence="2">
    <location>
        <begin position="15"/>
        <end position="47"/>
    </location>
</feature>
<dbReference type="InterPro" id="IPR015943">
    <property type="entry name" value="WD40/YVTN_repeat-like_dom_sf"/>
</dbReference>
<dbReference type="RefSeq" id="XP_069231286.1">
    <property type="nucleotide sequence ID" value="XM_069371623.1"/>
</dbReference>
<feature type="repeat" description="WD" evidence="1">
    <location>
        <begin position="108"/>
        <end position="153"/>
    </location>
</feature>
<dbReference type="GeneID" id="96004461"/>
<dbReference type="Pfam" id="PF00400">
    <property type="entry name" value="WD40"/>
    <property type="match status" value="1"/>
</dbReference>
<evidence type="ECO:0000256" key="1">
    <source>
        <dbReference type="PROSITE-ProRule" id="PRU00221"/>
    </source>
</evidence>
<protein>
    <recommendedName>
        <fullName evidence="5">WD40 repeat-like protein</fullName>
    </recommendedName>
</protein>
<feature type="compositionally biased region" description="Polar residues" evidence="2">
    <location>
        <begin position="48"/>
        <end position="62"/>
    </location>
</feature>
<dbReference type="InterPro" id="IPR001680">
    <property type="entry name" value="WD40_rpt"/>
</dbReference>
<dbReference type="EMBL" id="JAAQHG020000007">
    <property type="protein sequence ID" value="KAL1588181.1"/>
    <property type="molecule type" value="Genomic_DNA"/>
</dbReference>
<comment type="caution">
    <text evidence="3">The sequence shown here is derived from an EMBL/GenBank/DDBJ whole genome shotgun (WGS) entry which is preliminary data.</text>
</comment>
<dbReference type="PANTHER" id="PTHR44675:SF1">
    <property type="entry name" value="P21-ACTIVATED PROTEIN KINASE-INTERACTING PROTEIN 1"/>
    <property type="match status" value="1"/>
</dbReference>
<feature type="repeat" description="WD" evidence="1">
    <location>
        <begin position="422"/>
        <end position="444"/>
    </location>
</feature>
<evidence type="ECO:0000313" key="3">
    <source>
        <dbReference type="EMBL" id="KAL1588181.1"/>
    </source>
</evidence>
<proteinExistence type="predicted"/>
<dbReference type="InterPro" id="IPR036322">
    <property type="entry name" value="WD40_repeat_dom_sf"/>
</dbReference>
<dbReference type="PANTHER" id="PTHR44675">
    <property type="entry name" value="PAK1 INTERACTING PROTEIN 1"/>
    <property type="match status" value="1"/>
</dbReference>
<feature type="region of interest" description="Disordered" evidence="2">
    <location>
        <begin position="1"/>
        <end position="62"/>
    </location>
</feature>
<dbReference type="SMART" id="SM00320">
    <property type="entry name" value="WD40"/>
    <property type="match status" value="5"/>
</dbReference>
<dbReference type="PROSITE" id="PS50082">
    <property type="entry name" value="WD_REPEATS_2"/>
    <property type="match status" value="2"/>
</dbReference>
<sequence>MPGATGKRKREDAAARPSALKKAASKPAVVAKQKTTAAPAKAAKVQTSSSKSQNGNASNDQPLSIQVVTGSYERVLHGFTASIPRQALSNSNSNDEESTTTFSDTFLFAAHASSVRCLALSPPTESDKRYLATGSSDERINVYTISTAPPISNASKKLPSLAQSSISENPSNRSLGSLLHHDRAITRLNFPAKGKLFSSAEDNTIAISRTRDWTALSSIKAPMPKVQGRPSGDTAGPGEIPMGINDFAIHPSQKLMLSVGRGEKSMRLWNLMTGKKAGVLTFERDVLNQVGEGKFSSGEGRRILFDEAGENFVVGFERGAVVFGIDDSRPKAVIKTTPTTKLHKMQFLQSTEGKIVLSVSSEDGRVLFFDVTKAAAEPAPEDSKALPVCQCIAQLGGKAANVSGRIKDFEVVQIPNSSDMVIVTASSDGAVRLWKLSPEAIAATEGSSVPTQVGDLVGALETGSRITCLGAFAMDGTHGNTKVDPDDNVADEAEEEEEEEEEESDSDEE</sequence>
<dbReference type="Gene3D" id="2.130.10.10">
    <property type="entry name" value="YVTN repeat-like/Quinoprotein amine dehydrogenase"/>
    <property type="match status" value="1"/>
</dbReference>
<feature type="region of interest" description="Disordered" evidence="2">
    <location>
        <begin position="474"/>
        <end position="509"/>
    </location>
</feature>
<organism evidence="3 4">
    <name type="scientific">Cladosporium halotolerans</name>
    <dbReference type="NCBI Taxonomy" id="1052096"/>
    <lineage>
        <taxon>Eukaryota</taxon>
        <taxon>Fungi</taxon>
        <taxon>Dikarya</taxon>
        <taxon>Ascomycota</taxon>
        <taxon>Pezizomycotina</taxon>
        <taxon>Dothideomycetes</taxon>
        <taxon>Dothideomycetidae</taxon>
        <taxon>Cladosporiales</taxon>
        <taxon>Cladosporiaceae</taxon>
        <taxon>Cladosporium</taxon>
    </lineage>
</organism>